<dbReference type="PANTHER" id="PTHR22749">
    <property type="entry name" value="RIBOFLAVIN KINASE/FMN ADENYLYLTRANSFERASE"/>
    <property type="match status" value="1"/>
</dbReference>
<evidence type="ECO:0000313" key="13">
    <source>
        <dbReference type="EMBL" id="TLQ20777.1"/>
    </source>
</evidence>
<keyword evidence="5 11" id="KW-0808">Transferase</keyword>
<dbReference type="SUPFAM" id="SSF52374">
    <property type="entry name" value="Nucleotidylyl transferase"/>
    <property type="match status" value="1"/>
</dbReference>
<dbReference type="CDD" id="cd02064">
    <property type="entry name" value="FAD_synthetase_N"/>
    <property type="match status" value="1"/>
</dbReference>
<comment type="caution">
    <text evidence="13">The sequence shown here is derived from an EMBL/GenBank/DDBJ whole genome shotgun (WGS) entry which is preliminary data.</text>
</comment>
<dbReference type="Pfam" id="PF06574">
    <property type="entry name" value="FAD_syn"/>
    <property type="match status" value="1"/>
</dbReference>
<keyword evidence="4 11" id="KW-0288">FMN</keyword>
<dbReference type="OrthoDB" id="9803667at2"/>
<proteinExistence type="inferred from homology"/>
<dbReference type="GO" id="GO:0009398">
    <property type="term" value="P:FMN biosynthetic process"/>
    <property type="evidence" value="ECO:0007669"/>
    <property type="project" value="UniProtKB-UniRule"/>
</dbReference>
<gene>
    <name evidence="13" type="ORF">FEZ41_01790</name>
</gene>
<organism evidence="13 14">
    <name type="scientific">Lentilactobacillus parafarraginis</name>
    <dbReference type="NCBI Taxonomy" id="390842"/>
    <lineage>
        <taxon>Bacteria</taxon>
        <taxon>Bacillati</taxon>
        <taxon>Bacillota</taxon>
        <taxon>Bacilli</taxon>
        <taxon>Lactobacillales</taxon>
        <taxon>Lactobacillaceae</taxon>
        <taxon>Lentilactobacillus</taxon>
    </lineage>
</organism>
<dbReference type="InterPro" id="IPR004821">
    <property type="entry name" value="Cyt_trans-like"/>
</dbReference>
<dbReference type="UniPathway" id="UPA00277">
    <property type="reaction ID" value="UER00407"/>
</dbReference>
<evidence type="ECO:0000256" key="7">
    <source>
        <dbReference type="ARBA" id="ARBA00022741"/>
    </source>
</evidence>
<evidence type="ECO:0000256" key="5">
    <source>
        <dbReference type="ARBA" id="ARBA00022679"/>
    </source>
</evidence>
<dbReference type="Gene3D" id="3.40.50.620">
    <property type="entry name" value="HUPs"/>
    <property type="match status" value="1"/>
</dbReference>
<dbReference type="InterPro" id="IPR015864">
    <property type="entry name" value="FAD_synthase"/>
</dbReference>
<evidence type="ECO:0000256" key="1">
    <source>
        <dbReference type="ARBA" id="ARBA00004726"/>
    </source>
</evidence>
<accession>A0A5R9CYE8</accession>
<evidence type="ECO:0000256" key="11">
    <source>
        <dbReference type="PIRNR" id="PIRNR004491"/>
    </source>
</evidence>
<sequence length="292" mass="32750">MQVIYLNNHTHQNQAIVSKQPIVLALGFFDGVHRGHQEVIRTARRTADENGCRLAVMTFNRHASRVFNHSESSGFRYLTTLKQKIELISKLQADILYVVDFNKHFASLPPKTFINRYVLGLNAKIVVAGFDYTFGQGGTTTIESMAALSENEVQTITVHELDSEKTKISSTRIRHLISIGKIAEANRLLGHQYETTGKLIHARINGLSIVNPSSRLQQLPPSGQYACEVRVANQKVSMAVQVEQPSNVKQPAVIYIDRHAFKNLPHINSLPVSIKWRHEPDSFGHPSADQLK</sequence>
<evidence type="ECO:0000256" key="2">
    <source>
        <dbReference type="ARBA" id="ARBA00005201"/>
    </source>
</evidence>
<evidence type="ECO:0000256" key="9">
    <source>
        <dbReference type="ARBA" id="ARBA00022840"/>
    </source>
</evidence>
<dbReference type="UniPathway" id="UPA00276">
    <property type="reaction ID" value="UER00406"/>
</dbReference>
<comment type="pathway">
    <text evidence="2 11">Cofactor biosynthesis; FMN biosynthesis; FMN from riboflavin (ATP route): step 1/1.</text>
</comment>
<dbReference type="GO" id="GO:0008531">
    <property type="term" value="F:riboflavin kinase activity"/>
    <property type="evidence" value="ECO:0007669"/>
    <property type="project" value="UniProtKB-UniRule"/>
</dbReference>
<evidence type="ECO:0000256" key="4">
    <source>
        <dbReference type="ARBA" id="ARBA00022643"/>
    </source>
</evidence>
<dbReference type="InterPro" id="IPR014729">
    <property type="entry name" value="Rossmann-like_a/b/a_fold"/>
</dbReference>
<keyword evidence="11" id="KW-0418">Kinase</keyword>
<comment type="catalytic activity">
    <reaction evidence="11">
        <text>riboflavin + ATP = FMN + ADP + H(+)</text>
        <dbReference type="Rhea" id="RHEA:14357"/>
        <dbReference type="ChEBI" id="CHEBI:15378"/>
        <dbReference type="ChEBI" id="CHEBI:30616"/>
        <dbReference type="ChEBI" id="CHEBI:57986"/>
        <dbReference type="ChEBI" id="CHEBI:58210"/>
        <dbReference type="ChEBI" id="CHEBI:456216"/>
        <dbReference type="EC" id="2.7.1.26"/>
    </reaction>
</comment>
<dbReference type="Proteomes" id="UP000305100">
    <property type="component" value="Unassembled WGS sequence"/>
</dbReference>
<dbReference type="PANTHER" id="PTHR22749:SF6">
    <property type="entry name" value="RIBOFLAVIN KINASE"/>
    <property type="match status" value="1"/>
</dbReference>
<evidence type="ECO:0000256" key="8">
    <source>
        <dbReference type="ARBA" id="ARBA00022827"/>
    </source>
</evidence>
<keyword evidence="9 11" id="KW-0067">ATP-binding</keyword>
<dbReference type="RefSeq" id="WP_138467119.1">
    <property type="nucleotide sequence ID" value="NZ_VBSX01000003.1"/>
</dbReference>
<keyword evidence="3 11" id="KW-0285">Flavoprotein</keyword>
<evidence type="ECO:0000256" key="10">
    <source>
        <dbReference type="ARBA" id="ARBA00049494"/>
    </source>
</evidence>
<evidence type="ECO:0000313" key="14">
    <source>
        <dbReference type="Proteomes" id="UP000305100"/>
    </source>
</evidence>
<comment type="pathway">
    <text evidence="1 11">Cofactor biosynthesis; FAD biosynthesis; FAD from FMN: step 1/1.</text>
</comment>
<reference evidence="13 14" key="1">
    <citation type="submission" date="2019-05" db="EMBL/GenBank/DDBJ databases">
        <title>The metagenome of a microbial culture collection derived from dairy environment covers the genomic content of the human microbiome.</title>
        <authorList>
            <person name="Roder T."/>
            <person name="Wuthrich D."/>
            <person name="Sattari Z."/>
            <person name="Von Ah U."/>
            <person name="Bar C."/>
            <person name="Ronchi F."/>
            <person name="Macpherson A.J."/>
            <person name="Ganal-Vonarburg S.C."/>
            <person name="Bruggmann R."/>
            <person name="Vergeres G."/>
        </authorList>
    </citation>
    <scope>NUCLEOTIDE SEQUENCE [LARGE SCALE GENOMIC DNA]</scope>
    <source>
        <strain evidence="13 14">FAM 1079</strain>
    </source>
</reference>
<dbReference type="GO" id="GO:0009231">
    <property type="term" value="P:riboflavin biosynthetic process"/>
    <property type="evidence" value="ECO:0007669"/>
    <property type="project" value="InterPro"/>
</dbReference>
<dbReference type="FunFam" id="3.40.50.620:FF:000021">
    <property type="entry name" value="Riboflavin biosynthesis protein"/>
    <property type="match status" value="1"/>
</dbReference>
<dbReference type="NCBIfam" id="TIGR00125">
    <property type="entry name" value="cyt_tran_rel"/>
    <property type="match status" value="1"/>
</dbReference>
<keyword evidence="7 11" id="KW-0547">Nucleotide-binding</keyword>
<evidence type="ECO:0000259" key="12">
    <source>
        <dbReference type="Pfam" id="PF06574"/>
    </source>
</evidence>
<comment type="similarity">
    <text evidence="11">Belongs to the ribF family.</text>
</comment>
<feature type="domain" description="FAD synthetase" evidence="12">
    <location>
        <begin position="19"/>
        <end position="172"/>
    </location>
</feature>
<dbReference type="GO" id="GO:0003919">
    <property type="term" value="F:FMN adenylyltransferase activity"/>
    <property type="evidence" value="ECO:0007669"/>
    <property type="project" value="UniProtKB-UniRule"/>
</dbReference>
<dbReference type="GO" id="GO:0006747">
    <property type="term" value="P:FAD biosynthetic process"/>
    <property type="evidence" value="ECO:0007669"/>
    <property type="project" value="UniProtKB-UniRule"/>
</dbReference>
<dbReference type="EC" id="2.7.7.2" evidence="11"/>
<evidence type="ECO:0000256" key="6">
    <source>
        <dbReference type="ARBA" id="ARBA00022695"/>
    </source>
</evidence>
<protein>
    <recommendedName>
        <fullName evidence="11">Riboflavin biosynthesis protein</fullName>
    </recommendedName>
    <domain>
        <recommendedName>
            <fullName evidence="11">Riboflavin kinase</fullName>
            <ecNumber evidence="11">2.7.1.26</ecNumber>
        </recommendedName>
        <alternativeName>
            <fullName evidence="11">Flavokinase</fullName>
        </alternativeName>
    </domain>
    <domain>
        <recommendedName>
            <fullName evidence="11">FMN adenylyltransferase</fullName>
            <ecNumber evidence="11">2.7.7.2</ecNumber>
        </recommendedName>
        <alternativeName>
            <fullName evidence="11">FAD pyrophosphorylase</fullName>
        </alternativeName>
        <alternativeName>
            <fullName evidence="11">FAD synthase</fullName>
        </alternativeName>
    </domain>
</protein>
<dbReference type="InterPro" id="IPR023468">
    <property type="entry name" value="Riboflavin_kinase"/>
</dbReference>
<dbReference type="EMBL" id="VBSX01000003">
    <property type="protein sequence ID" value="TLQ20777.1"/>
    <property type="molecule type" value="Genomic_DNA"/>
</dbReference>
<evidence type="ECO:0000256" key="3">
    <source>
        <dbReference type="ARBA" id="ARBA00022630"/>
    </source>
</evidence>
<dbReference type="GO" id="GO:0005524">
    <property type="term" value="F:ATP binding"/>
    <property type="evidence" value="ECO:0007669"/>
    <property type="project" value="UniProtKB-UniRule"/>
</dbReference>
<dbReference type="InterPro" id="IPR002606">
    <property type="entry name" value="Riboflavin_kinase_bac"/>
</dbReference>
<keyword evidence="6 11" id="KW-0548">Nucleotidyltransferase</keyword>
<name>A0A5R9CYE8_9LACO</name>
<dbReference type="EC" id="2.7.1.26" evidence="11"/>
<dbReference type="AlphaFoldDB" id="A0A5R9CYE8"/>
<dbReference type="PIRSF" id="PIRSF004491">
    <property type="entry name" value="FAD_Synth"/>
    <property type="match status" value="1"/>
</dbReference>
<keyword evidence="8 11" id="KW-0274">FAD</keyword>
<comment type="catalytic activity">
    <reaction evidence="10 11">
        <text>FMN + ATP + H(+) = FAD + diphosphate</text>
        <dbReference type="Rhea" id="RHEA:17237"/>
        <dbReference type="ChEBI" id="CHEBI:15378"/>
        <dbReference type="ChEBI" id="CHEBI:30616"/>
        <dbReference type="ChEBI" id="CHEBI:33019"/>
        <dbReference type="ChEBI" id="CHEBI:57692"/>
        <dbReference type="ChEBI" id="CHEBI:58210"/>
        <dbReference type="EC" id="2.7.7.2"/>
    </reaction>
</comment>